<dbReference type="AlphaFoldDB" id="A0A645G8T2"/>
<dbReference type="GO" id="GO:0030026">
    <property type="term" value="P:intracellular manganese ion homeostasis"/>
    <property type="evidence" value="ECO:0007669"/>
    <property type="project" value="InterPro"/>
</dbReference>
<organism evidence="6">
    <name type="scientific">bioreactor metagenome</name>
    <dbReference type="NCBI Taxonomy" id="1076179"/>
    <lineage>
        <taxon>unclassified sequences</taxon>
        <taxon>metagenomes</taxon>
        <taxon>ecological metagenomes</taxon>
    </lineage>
</organism>
<protein>
    <recommendedName>
        <fullName evidence="7">VIT family protein</fullName>
    </recommendedName>
</protein>
<evidence type="ECO:0008006" key="7">
    <source>
        <dbReference type="Google" id="ProtNLM"/>
    </source>
</evidence>
<evidence type="ECO:0000256" key="1">
    <source>
        <dbReference type="ARBA" id="ARBA00004127"/>
    </source>
</evidence>
<evidence type="ECO:0000256" key="5">
    <source>
        <dbReference type="SAM" id="Phobius"/>
    </source>
</evidence>
<evidence type="ECO:0000256" key="3">
    <source>
        <dbReference type="ARBA" id="ARBA00022989"/>
    </source>
</evidence>
<comment type="caution">
    <text evidence="6">The sequence shown here is derived from an EMBL/GenBank/DDBJ whole genome shotgun (WGS) entry which is preliminary data.</text>
</comment>
<dbReference type="InterPro" id="IPR008217">
    <property type="entry name" value="Ccc1_fam"/>
</dbReference>
<evidence type="ECO:0000256" key="4">
    <source>
        <dbReference type="ARBA" id="ARBA00023136"/>
    </source>
</evidence>
<dbReference type="Pfam" id="PF01988">
    <property type="entry name" value="VIT1"/>
    <property type="match status" value="1"/>
</dbReference>
<sequence>MEHGESLAQTAYRRFATTLPEANGILADEKRHEAELLALLDEERLHYVGSMVLGLNDALVELTGTLAGLTFAMRDNRLIALSGLITGASATLSMASSEYLSARSEGRPDALRSSAYTGVTYLITVVLLVLPYLILPANAYALSLAIMLVVVVLAIAGFNYYISVAQDLSFRHRFVEMAAISLGVAVLSFGIGLLVKQVLGINL</sequence>
<gene>
    <name evidence="6" type="ORF">SDC9_170695</name>
</gene>
<reference evidence="6" key="1">
    <citation type="submission" date="2019-08" db="EMBL/GenBank/DDBJ databases">
        <authorList>
            <person name="Kucharzyk K."/>
            <person name="Murdoch R.W."/>
            <person name="Higgins S."/>
            <person name="Loffler F."/>
        </authorList>
    </citation>
    <scope>NUCLEOTIDE SEQUENCE</scope>
</reference>
<feature type="transmembrane region" description="Helical" evidence="5">
    <location>
        <begin position="78"/>
        <end position="95"/>
    </location>
</feature>
<keyword evidence="3 5" id="KW-1133">Transmembrane helix</keyword>
<evidence type="ECO:0000256" key="2">
    <source>
        <dbReference type="ARBA" id="ARBA00022692"/>
    </source>
</evidence>
<feature type="transmembrane region" description="Helical" evidence="5">
    <location>
        <begin position="140"/>
        <end position="162"/>
    </location>
</feature>
<name>A0A645G8T2_9ZZZZ</name>
<comment type="subcellular location">
    <subcellularLocation>
        <location evidence="1">Endomembrane system</location>
        <topology evidence="1">Multi-pass membrane protein</topology>
    </subcellularLocation>
</comment>
<dbReference type="GO" id="GO:0012505">
    <property type="term" value="C:endomembrane system"/>
    <property type="evidence" value="ECO:0007669"/>
    <property type="project" value="UniProtKB-SubCell"/>
</dbReference>
<accession>A0A645G8T2</accession>
<feature type="transmembrane region" description="Helical" evidence="5">
    <location>
        <begin position="174"/>
        <end position="195"/>
    </location>
</feature>
<feature type="transmembrane region" description="Helical" evidence="5">
    <location>
        <begin position="115"/>
        <end position="134"/>
    </location>
</feature>
<keyword evidence="2 5" id="KW-0812">Transmembrane</keyword>
<dbReference type="GO" id="GO:0005384">
    <property type="term" value="F:manganese ion transmembrane transporter activity"/>
    <property type="evidence" value="ECO:0007669"/>
    <property type="project" value="InterPro"/>
</dbReference>
<evidence type="ECO:0000313" key="6">
    <source>
        <dbReference type="EMBL" id="MPN23307.1"/>
    </source>
</evidence>
<dbReference type="EMBL" id="VSSQ01071771">
    <property type="protein sequence ID" value="MPN23307.1"/>
    <property type="molecule type" value="Genomic_DNA"/>
</dbReference>
<keyword evidence="4 5" id="KW-0472">Membrane</keyword>
<dbReference type="CDD" id="cd02431">
    <property type="entry name" value="Ferritin_CCC1_C"/>
    <property type="match status" value="1"/>
</dbReference>
<proteinExistence type="predicted"/>